<dbReference type="Proteomes" id="UP001234178">
    <property type="component" value="Unassembled WGS sequence"/>
</dbReference>
<comment type="caution">
    <text evidence="1">The sequence shown here is derived from an EMBL/GenBank/DDBJ whole genome shotgun (WGS) entry which is preliminary data.</text>
</comment>
<organism evidence="1 2">
    <name type="scientific">Daphnia magna</name>
    <dbReference type="NCBI Taxonomy" id="35525"/>
    <lineage>
        <taxon>Eukaryota</taxon>
        <taxon>Metazoa</taxon>
        <taxon>Ecdysozoa</taxon>
        <taxon>Arthropoda</taxon>
        <taxon>Crustacea</taxon>
        <taxon>Branchiopoda</taxon>
        <taxon>Diplostraca</taxon>
        <taxon>Cladocera</taxon>
        <taxon>Anomopoda</taxon>
        <taxon>Daphniidae</taxon>
        <taxon>Daphnia</taxon>
    </lineage>
</organism>
<accession>A0ABR0ATW0</accession>
<reference evidence="1 2" key="1">
    <citation type="journal article" date="2023" name="Nucleic Acids Res.">
        <title>The hologenome of Daphnia magna reveals possible DNA methylation and microbiome-mediated evolution of the host genome.</title>
        <authorList>
            <person name="Chaturvedi A."/>
            <person name="Li X."/>
            <person name="Dhandapani V."/>
            <person name="Marshall H."/>
            <person name="Kissane S."/>
            <person name="Cuenca-Cambronero M."/>
            <person name="Asole G."/>
            <person name="Calvet F."/>
            <person name="Ruiz-Romero M."/>
            <person name="Marangio P."/>
            <person name="Guigo R."/>
            <person name="Rago D."/>
            <person name="Mirbahai L."/>
            <person name="Eastwood N."/>
            <person name="Colbourne J.K."/>
            <person name="Zhou J."/>
            <person name="Mallon E."/>
            <person name="Orsini L."/>
        </authorList>
    </citation>
    <scope>NUCLEOTIDE SEQUENCE [LARGE SCALE GENOMIC DNA]</scope>
    <source>
        <strain evidence="1">LRV0_1</strain>
    </source>
</reference>
<protein>
    <submittedName>
        <fullName evidence="1">Uncharacterized protein</fullName>
    </submittedName>
</protein>
<sequence length="78" mass="8722">MSKLGLPWAKFSIQRLRALSSGVGHDLLPFFCSRPNWRSRMKSQSAVHGSVPASSSQGRKTSSMYWAKARAALFHSWV</sequence>
<keyword evidence="2" id="KW-1185">Reference proteome</keyword>
<evidence type="ECO:0000313" key="1">
    <source>
        <dbReference type="EMBL" id="KAK4028495.1"/>
    </source>
</evidence>
<evidence type="ECO:0000313" key="2">
    <source>
        <dbReference type="Proteomes" id="UP001234178"/>
    </source>
</evidence>
<proteinExistence type="predicted"/>
<gene>
    <name evidence="1" type="ORF">OUZ56_017764</name>
</gene>
<dbReference type="EMBL" id="JAOYFB010000038">
    <property type="protein sequence ID" value="KAK4028495.1"/>
    <property type="molecule type" value="Genomic_DNA"/>
</dbReference>
<feature type="non-terminal residue" evidence="1">
    <location>
        <position position="78"/>
    </location>
</feature>
<name>A0ABR0ATW0_9CRUS</name>